<feature type="region of interest" description="Disordered" evidence="1">
    <location>
        <begin position="501"/>
        <end position="527"/>
    </location>
</feature>
<keyword evidence="3" id="KW-1185">Reference proteome</keyword>
<dbReference type="AlphaFoldDB" id="A0A8S1HAX7"/>
<organism evidence="2 3">
    <name type="scientific">Caenorhabditis auriculariae</name>
    <dbReference type="NCBI Taxonomy" id="2777116"/>
    <lineage>
        <taxon>Eukaryota</taxon>
        <taxon>Metazoa</taxon>
        <taxon>Ecdysozoa</taxon>
        <taxon>Nematoda</taxon>
        <taxon>Chromadorea</taxon>
        <taxon>Rhabditida</taxon>
        <taxon>Rhabditina</taxon>
        <taxon>Rhabditomorpha</taxon>
        <taxon>Rhabditoidea</taxon>
        <taxon>Rhabditidae</taxon>
        <taxon>Peloderinae</taxon>
        <taxon>Caenorhabditis</taxon>
    </lineage>
</organism>
<dbReference type="Gene3D" id="3.30.160.60">
    <property type="entry name" value="Classic Zinc Finger"/>
    <property type="match status" value="1"/>
</dbReference>
<evidence type="ECO:0000313" key="3">
    <source>
        <dbReference type="Proteomes" id="UP000835052"/>
    </source>
</evidence>
<evidence type="ECO:0000313" key="2">
    <source>
        <dbReference type="EMBL" id="CAD6192497.1"/>
    </source>
</evidence>
<comment type="caution">
    <text evidence="2">The sequence shown here is derived from an EMBL/GenBank/DDBJ whole genome shotgun (WGS) entry which is preliminary data.</text>
</comment>
<dbReference type="Proteomes" id="UP000835052">
    <property type="component" value="Unassembled WGS sequence"/>
</dbReference>
<feature type="compositionally biased region" description="Basic and acidic residues" evidence="1">
    <location>
        <begin position="501"/>
        <end position="511"/>
    </location>
</feature>
<sequence length="527" mass="58856">MRRIGASFRIEPPNEPVGCRHCTCTAHVIHVCSCVDFVFRCAVERKGLPIITSGDVFSRDVVSEPADQPHRNHTKLSTMRAGVIEELDCTTSSTFFPHSWPLYVSLWPLDDVRSPSCRRYLTGGGGPDSDDGSGSRSQFCRSLFFLPPTDDAATASAHCKLLCPNCHTKVGEVAVRRARSLSPSPWPHRSCSEDGHPSTSSLSKRLLSFSPPSFSLFLAAYRIDPSCFITSGTLPSDAELAKVKRNFERVSLLQRLEDHPYLRGDNDVNDDGQSIVSLEMPHLNLSDEERIRLIKLINGGALPIMERPLQTTTTTLTTAQMQPCQMPTTSAFNPANAFINAYGMKAEVGTSSFDHSVNAVAHGSRVVRGVQECGMQGMEAIRELFPSGEVLRRKTARRPPEEACKATCKVCGHEVMYSPQRTWNLMRHVWIMHQSSKPYQCSLCGFSHIKPYVRKHIESQHKQQNASIIDLKSPELEAEWHSLLEQCFGVTYRKWKHIKDESSGVPDDGHQRGFQTEHFSTDVMTNL</sequence>
<proteinExistence type="predicted"/>
<dbReference type="EMBL" id="CAJGYM010000028">
    <property type="protein sequence ID" value="CAD6192497.1"/>
    <property type="molecule type" value="Genomic_DNA"/>
</dbReference>
<gene>
    <name evidence="2" type="ORF">CAUJ_LOCUS8416</name>
</gene>
<dbReference type="OrthoDB" id="5775637at2759"/>
<evidence type="ECO:0008006" key="4">
    <source>
        <dbReference type="Google" id="ProtNLM"/>
    </source>
</evidence>
<protein>
    <recommendedName>
        <fullName evidence="4">C2H2-type domain-containing protein</fullName>
    </recommendedName>
</protein>
<reference evidence="2" key="1">
    <citation type="submission" date="2020-10" db="EMBL/GenBank/DDBJ databases">
        <authorList>
            <person name="Kikuchi T."/>
        </authorList>
    </citation>
    <scope>NUCLEOTIDE SEQUENCE</scope>
    <source>
        <strain evidence="2">NKZ352</strain>
    </source>
</reference>
<evidence type="ECO:0000256" key="1">
    <source>
        <dbReference type="SAM" id="MobiDB-lite"/>
    </source>
</evidence>
<feature type="compositionally biased region" description="Polar residues" evidence="1">
    <location>
        <begin position="513"/>
        <end position="527"/>
    </location>
</feature>
<name>A0A8S1HAX7_9PELO</name>
<accession>A0A8S1HAX7</accession>